<feature type="compositionally biased region" description="Basic and acidic residues" evidence="5">
    <location>
        <begin position="461"/>
        <end position="488"/>
    </location>
</feature>
<dbReference type="InterPro" id="IPR000571">
    <property type="entry name" value="Znf_CCCH"/>
</dbReference>
<evidence type="ECO:0000256" key="2">
    <source>
        <dbReference type="ARBA" id="ARBA00022771"/>
    </source>
</evidence>
<feature type="region of interest" description="Disordered" evidence="5">
    <location>
        <begin position="586"/>
        <end position="614"/>
    </location>
</feature>
<dbReference type="AlphaFoldDB" id="A0AAX4JU21"/>
<dbReference type="EMBL" id="CP144100">
    <property type="protein sequence ID" value="WWC87988.1"/>
    <property type="molecule type" value="Genomic_DNA"/>
</dbReference>
<dbReference type="Proteomes" id="UP001355207">
    <property type="component" value="Chromosome 3"/>
</dbReference>
<feature type="compositionally biased region" description="Low complexity" evidence="5">
    <location>
        <begin position="29"/>
        <end position="38"/>
    </location>
</feature>
<evidence type="ECO:0000256" key="3">
    <source>
        <dbReference type="ARBA" id="ARBA00022833"/>
    </source>
</evidence>
<name>A0AAX4JU21_9TREE</name>
<dbReference type="Pfam" id="PF00642">
    <property type="entry name" value="zf-CCCH"/>
    <property type="match status" value="1"/>
</dbReference>
<gene>
    <name evidence="7" type="ORF">L201_002890</name>
</gene>
<dbReference type="GO" id="GO:0005634">
    <property type="term" value="C:nucleus"/>
    <property type="evidence" value="ECO:0007669"/>
    <property type="project" value="TreeGrafter"/>
</dbReference>
<feature type="compositionally biased region" description="Low complexity" evidence="5">
    <location>
        <begin position="426"/>
        <end position="438"/>
    </location>
</feature>
<reference evidence="7 8" key="1">
    <citation type="submission" date="2024-01" db="EMBL/GenBank/DDBJ databases">
        <title>Comparative genomics of Cryptococcus and Kwoniella reveals pathogenesis evolution and contrasting modes of karyotype evolution via chromosome fusion or intercentromeric recombination.</title>
        <authorList>
            <person name="Coelho M.A."/>
            <person name="David-Palma M."/>
            <person name="Shea T."/>
            <person name="Bowers K."/>
            <person name="McGinley-Smith S."/>
            <person name="Mohammad A.W."/>
            <person name="Gnirke A."/>
            <person name="Yurkov A.M."/>
            <person name="Nowrousian M."/>
            <person name="Sun S."/>
            <person name="Cuomo C.A."/>
            <person name="Heitman J."/>
        </authorList>
    </citation>
    <scope>NUCLEOTIDE SEQUENCE [LARGE SCALE GENOMIC DNA]</scope>
    <source>
        <strain evidence="7 8">CBS 6074</strain>
    </source>
</reference>
<dbReference type="Pfam" id="PF10453">
    <property type="entry name" value="NUFIP1"/>
    <property type="match status" value="1"/>
</dbReference>
<feature type="compositionally biased region" description="Basic and acidic residues" evidence="5">
    <location>
        <begin position="591"/>
        <end position="614"/>
    </location>
</feature>
<evidence type="ECO:0000313" key="7">
    <source>
        <dbReference type="EMBL" id="WWC87988.1"/>
    </source>
</evidence>
<feature type="region of interest" description="Disordered" evidence="5">
    <location>
        <begin position="163"/>
        <end position="200"/>
    </location>
</feature>
<accession>A0AAX4JU21</accession>
<dbReference type="Gene3D" id="4.10.1000.10">
    <property type="entry name" value="Zinc finger, CCCH-type"/>
    <property type="match status" value="1"/>
</dbReference>
<keyword evidence="1 4" id="KW-0479">Metal-binding</keyword>
<protein>
    <recommendedName>
        <fullName evidence="6">C3H1-type domain-containing protein</fullName>
    </recommendedName>
</protein>
<keyword evidence="3 4" id="KW-0862">Zinc</keyword>
<feature type="region of interest" description="Disordered" evidence="5">
    <location>
        <begin position="233"/>
        <end position="263"/>
    </location>
</feature>
<feature type="region of interest" description="Disordered" evidence="5">
    <location>
        <begin position="277"/>
        <end position="488"/>
    </location>
</feature>
<dbReference type="GO" id="GO:0008270">
    <property type="term" value="F:zinc ion binding"/>
    <property type="evidence" value="ECO:0007669"/>
    <property type="project" value="UniProtKB-KW"/>
</dbReference>
<dbReference type="SUPFAM" id="SSF90229">
    <property type="entry name" value="CCCH zinc finger"/>
    <property type="match status" value="1"/>
</dbReference>
<evidence type="ECO:0000259" key="6">
    <source>
        <dbReference type="PROSITE" id="PS50103"/>
    </source>
</evidence>
<dbReference type="PANTHER" id="PTHR13309">
    <property type="entry name" value="NUCLEAR FRAGILE X MENTAL RETARDATION PROTEIN INTERACTING PROTEIN 1"/>
    <property type="match status" value="1"/>
</dbReference>
<keyword evidence="2 4" id="KW-0863">Zinc-finger</keyword>
<evidence type="ECO:0000256" key="5">
    <source>
        <dbReference type="SAM" id="MobiDB-lite"/>
    </source>
</evidence>
<sequence>MNNRQGLPSSLPARPNFATPAQAGPSQPRPLQQVQQRQNYSSHHHNPQQHQSHAQPPQITSYQTNSFAGQGQYGGYQPQPQYGYNQPIVGGGGYNGQYGMMAGYPANVSGGYPNQSMYQQPVYLNQSFGQSLFQQQPQFQNSGEYSYSSTYTNPTPMSMIGTQPPMKKQRTSNQQSNISSAPNGNYGAELAGSSTGTETGTWRNCVHPGCKFVGPSEKVQIHEEDRHLIFAKGKIPERSEEEERYAKRKGPPPPIQGTNITLNTPEEIEKWIAERKAKWPSAKRVKEKEEERDAAIARGDIPVRGRNKNGKFGKERKSDAASLAEEWGRKANPPPSSAYDETKHQRSEGSDRGRGRGRGNERGRGRGRGRGGYQEQSRESVDRGWGQITTLPGHEATPKASIEAETATKPHNNALSALEGYDTPTSSSASSSDSSDSSSESDSESDSDSEDELSSNASSNGEREPKEEKPEKITIKQKEQLVAEKEKEVPKSTCKFFMRQGKCKFGDKCRNLHHVDGNTPNSAKLAVQGDRKPLPRQPVQKKQNHFARPSMLGSLLSNPIQNTISQISQTIRFLVANDMLEGVELNPGDAKLQEDEKNKVKELDRAEEVERDSA</sequence>
<dbReference type="GO" id="GO:0003723">
    <property type="term" value="F:RNA binding"/>
    <property type="evidence" value="ECO:0007669"/>
    <property type="project" value="InterPro"/>
</dbReference>
<dbReference type="InterPro" id="IPR039136">
    <property type="entry name" value="NUFIP1-like"/>
</dbReference>
<feature type="region of interest" description="Disordered" evidence="5">
    <location>
        <begin position="1"/>
        <end position="74"/>
    </location>
</feature>
<dbReference type="PROSITE" id="PS50103">
    <property type="entry name" value="ZF_C3H1"/>
    <property type="match status" value="1"/>
</dbReference>
<dbReference type="GeneID" id="91093561"/>
<feature type="domain" description="C3H1-type" evidence="6">
    <location>
        <begin position="488"/>
        <end position="516"/>
    </location>
</feature>
<keyword evidence="8" id="KW-1185">Reference proteome</keyword>
<evidence type="ECO:0000256" key="4">
    <source>
        <dbReference type="PROSITE-ProRule" id="PRU00723"/>
    </source>
</evidence>
<evidence type="ECO:0000256" key="1">
    <source>
        <dbReference type="ARBA" id="ARBA00022723"/>
    </source>
</evidence>
<proteinExistence type="predicted"/>
<dbReference type="InterPro" id="IPR036855">
    <property type="entry name" value="Znf_CCCH_sf"/>
</dbReference>
<dbReference type="RefSeq" id="XP_066074751.1">
    <property type="nucleotide sequence ID" value="XM_066218654.1"/>
</dbReference>
<feature type="compositionally biased region" description="Basic and acidic residues" evidence="5">
    <location>
        <begin position="340"/>
        <end position="364"/>
    </location>
</feature>
<feature type="compositionally biased region" description="Polar residues" evidence="5">
    <location>
        <begin position="59"/>
        <end position="68"/>
    </location>
</feature>
<feature type="compositionally biased region" description="Low complexity" evidence="5">
    <location>
        <begin position="48"/>
        <end position="58"/>
    </location>
</feature>
<organism evidence="7 8">
    <name type="scientific">Kwoniella dendrophila CBS 6074</name>
    <dbReference type="NCBI Taxonomy" id="1295534"/>
    <lineage>
        <taxon>Eukaryota</taxon>
        <taxon>Fungi</taxon>
        <taxon>Dikarya</taxon>
        <taxon>Basidiomycota</taxon>
        <taxon>Agaricomycotina</taxon>
        <taxon>Tremellomycetes</taxon>
        <taxon>Tremellales</taxon>
        <taxon>Cryptococcaceae</taxon>
        <taxon>Kwoniella</taxon>
    </lineage>
</organism>
<feature type="compositionally biased region" description="Acidic residues" evidence="5">
    <location>
        <begin position="439"/>
        <end position="453"/>
    </location>
</feature>
<dbReference type="InterPro" id="IPR019496">
    <property type="entry name" value="NUFIP1_cons_dom"/>
</dbReference>
<dbReference type="PANTHER" id="PTHR13309:SF0">
    <property type="entry name" value="FMR1-INTERACTING PROTEIN NUFIP1"/>
    <property type="match status" value="1"/>
</dbReference>
<feature type="zinc finger region" description="C3H1-type" evidence="4">
    <location>
        <begin position="488"/>
        <end position="516"/>
    </location>
</feature>
<dbReference type="GO" id="GO:0000492">
    <property type="term" value="P:box C/D snoRNP assembly"/>
    <property type="evidence" value="ECO:0007669"/>
    <property type="project" value="TreeGrafter"/>
</dbReference>
<feature type="region of interest" description="Disordered" evidence="5">
    <location>
        <begin position="516"/>
        <end position="545"/>
    </location>
</feature>
<evidence type="ECO:0000313" key="8">
    <source>
        <dbReference type="Proteomes" id="UP001355207"/>
    </source>
</evidence>
<feature type="compositionally biased region" description="Polar residues" evidence="5">
    <location>
        <begin position="171"/>
        <end position="183"/>
    </location>
</feature>
<feature type="compositionally biased region" description="Basic and acidic residues" evidence="5">
    <location>
        <begin position="284"/>
        <end position="295"/>
    </location>
</feature>
<dbReference type="SMART" id="SM00356">
    <property type="entry name" value="ZnF_C3H1"/>
    <property type="match status" value="1"/>
</dbReference>